<reference evidence="11 12" key="1">
    <citation type="submission" date="2017-05" db="EMBL/GenBank/DDBJ databases">
        <authorList>
            <person name="Varghese N."/>
            <person name="Submissions S."/>
        </authorList>
    </citation>
    <scope>NUCLEOTIDE SEQUENCE [LARGE SCALE GENOMIC DNA]</scope>
    <source>
        <strain evidence="11 12">DSM 26001</strain>
    </source>
</reference>
<accession>A0ABY1QR63</accession>
<comment type="function">
    <text evidence="9">Part of the tripartite ATP-independent periplasmic (TRAP) transport system.</text>
</comment>
<organism evidence="11 12">
    <name type="scientific">Noviherbaspirillum suwonense</name>
    <dbReference type="NCBI Taxonomy" id="1224511"/>
    <lineage>
        <taxon>Bacteria</taxon>
        <taxon>Pseudomonadati</taxon>
        <taxon>Pseudomonadota</taxon>
        <taxon>Betaproteobacteria</taxon>
        <taxon>Burkholderiales</taxon>
        <taxon>Oxalobacteraceae</taxon>
        <taxon>Noviherbaspirillum</taxon>
    </lineage>
</organism>
<evidence type="ECO:0000256" key="4">
    <source>
        <dbReference type="ARBA" id="ARBA00022519"/>
    </source>
</evidence>
<evidence type="ECO:0000259" key="10">
    <source>
        <dbReference type="Pfam" id="PF04290"/>
    </source>
</evidence>
<dbReference type="EMBL" id="FXUL01000024">
    <property type="protein sequence ID" value="SMP76334.1"/>
    <property type="molecule type" value="Genomic_DNA"/>
</dbReference>
<dbReference type="Proteomes" id="UP001158049">
    <property type="component" value="Unassembled WGS sequence"/>
</dbReference>
<feature type="transmembrane region" description="Helical" evidence="9">
    <location>
        <begin position="54"/>
        <end position="70"/>
    </location>
</feature>
<evidence type="ECO:0000256" key="2">
    <source>
        <dbReference type="ARBA" id="ARBA00022448"/>
    </source>
</evidence>
<feature type="transmembrane region" description="Helical" evidence="9">
    <location>
        <begin position="134"/>
        <end position="156"/>
    </location>
</feature>
<keyword evidence="3" id="KW-1003">Cell membrane</keyword>
<evidence type="ECO:0000256" key="7">
    <source>
        <dbReference type="ARBA" id="ARBA00023136"/>
    </source>
</evidence>
<gene>
    <name evidence="11" type="ORF">SAMN06295970_12428</name>
</gene>
<keyword evidence="12" id="KW-1185">Reference proteome</keyword>
<evidence type="ECO:0000256" key="9">
    <source>
        <dbReference type="RuleBase" id="RU369079"/>
    </source>
</evidence>
<comment type="subcellular location">
    <subcellularLocation>
        <location evidence="1 9">Cell inner membrane</location>
        <topology evidence="1 9">Multi-pass membrane protein</topology>
    </subcellularLocation>
</comment>
<evidence type="ECO:0000313" key="11">
    <source>
        <dbReference type="EMBL" id="SMP76334.1"/>
    </source>
</evidence>
<feature type="transmembrane region" description="Helical" evidence="9">
    <location>
        <begin position="12"/>
        <end position="34"/>
    </location>
</feature>
<sequence length="168" mass="18802">MMKLNMVRGFLELATLVTLCIAGVGLLLMMVLVILDVSLKYLFNAPVPGTLEMVSFYAMATCAFLPFAYVQKTNHHIVMTLATERMRPKSLRILLAVVHMVSAAYLFLFAWASGVEAIHMSTVGESTSAIHFDILIWPARWCVPVSTFLMGCWMLMQTLLSFTEKTDD</sequence>
<keyword evidence="4 9" id="KW-0997">Cell inner membrane</keyword>
<evidence type="ECO:0000256" key="6">
    <source>
        <dbReference type="ARBA" id="ARBA00022989"/>
    </source>
</evidence>
<evidence type="ECO:0000256" key="8">
    <source>
        <dbReference type="ARBA" id="ARBA00038436"/>
    </source>
</evidence>
<evidence type="ECO:0000256" key="3">
    <source>
        <dbReference type="ARBA" id="ARBA00022475"/>
    </source>
</evidence>
<dbReference type="RefSeq" id="WP_283444744.1">
    <property type="nucleotide sequence ID" value="NZ_FXUL01000024.1"/>
</dbReference>
<feature type="transmembrane region" description="Helical" evidence="9">
    <location>
        <begin position="91"/>
        <end position="114"/>
    </location>
</feature>
<keyword evidence="2 9" id="KW-0813">Transport</keyword>
<dbReference type="Pfam" id="PF04290">
    <property type="entry name" value="DctQ"/>
    <property type="match status" value="1"/>
</dbReference>
<name>A0ABY1QR63_9BURK</name>
<evidence type="ECO:0000256" key="1">
    <source>
        <dbReference type="ARBA" id="ARBA00004429"/>
    </source>
</evidence>
<keyword evidence="6 9" id="KW-1133">Transmembrane helix</keyword>
<feature type="domain" description="Tripartite ATP-independent periplasmic transporters DctQ component" evidence="10">
    <location>
        <begin position="29"/>
        <end position="161"/>
    </location>
</feature>
<dbReference type="InterPro" id="IPR007387">
    <property type="entry name" value="TRAP_DctQ"/>
</dbReference>
<dbReference type="InterPro" id="IPR055348">
    <property type="entry name" value="DctQ"/>
</dbReference>
<comment type="caution">
    <text evidence="11">The sequence shown here is derived from an EMBL/GenBank/DDBJ whole genome shotgun (WGS) entry which is preliminary data.</text>
</comment>
<dbReference type="PANTHER" id="PTHR35011:SF10">
    <property type="entry name" value="TRAP TRANSPORTER SMALL PERMEASE PROTEIN"/>
    <property type="match status" value="1"/>
</dbReference>
<evidence type="ECO:0000256" key="5">
    <source>
        <dbReference type="ARBA" id="ARBA00022692"/>
    </source>
</evidence>
<keyword evidence="5 9" id="KW-0812">Transmembrane</keyword>
<evidence type="ECO:0000313" key="12">
    <source>
        <dbReference type="Proteomes" id="UP001158049"/>
    </source>
</evidence>
<dbReference type="PANTHER" id="PTHR35011">
    <property type="entry name" value="2,3-DIKETO-L-GULONATE TRAP TRANSPORTER SMALL PERMEASE PROTEIN YIAM"/>
    <property type="match status" value="1"/>
</dbReference>
<comment type="similarity">
    <text evidence="8 9">Belongs to the TRAP transporter small permease family.</text>
</comment>
<proteinExistence type="inferred from homology"/>
<protein>
    <recommendedName>
        <fullName evidence="9">TRAP transporter small permease protein</fullName>
    </recommendedName>
</protein>
<comment type="subunit">
    <text evidence="9">The complex comprises the extracytoplasmic solute receptor protein and the two transmembrane proteins.</text>
</comment>
<keyword evidence="7 9" id="KW-0472">Membrane</keyword>